<sequence length="124" mass="13708">MEQLTRVEPINRLLKTQFIALIIMVACVSWLQGKDVAIALSFGGMISLANTLLLRWHLLKTVKKAGANPELNLGGAFRCIAERWFLTIAMFAVGFAVLELSPLPLLLGFAAMQIILFIGHMRQA</sequence>
<dbReference type="EMBL" id="MCRI01000001">
    <property type="protein sequence ID" value="ODN68247.1"/>
    <property type="molecule type" value="Genomic_DNA"/>
</dbReference>
<keyword evidence="3 6" id="KW-0812">Transmembrane</keyword>
<feature type="transmembrane region" description="Helical" evidence="6">
    <location>
        <begin position="103"/>
        <end position="121"/>
    </location>
</feature>
<evidence type="ECO:0000313" key="8">
    <source>
        <dbReference type="Proteomes" id="UP000094379"/>
    </source>
</evidence>
<dbReference type="STRING" id="291169.A9E74_00219"/>
<comment type="subcellular location">
    <subcellularLocation>
        <location evidence="1">Cell membrane</location>
        <topology evidence="1">Multi-pass membrane protein</topology>
    </subcellularLocation>
</comment>
<keyword evidence="4 6" id="KW-1133">Transmembrane helix</keyword>
<dbReference type="Pfam" id="PF03899">
    <property type="entry name" value="ATP-synt_I"/>
    <property type="match status" value="1"/>
</dbReference>
<keyword evidence="5 6" id="KW-0472">Membrane</keyword>
<evidence type="ECO:0000256" key="4">
    <source>
        <dbReference type="ARBA" id="ARBA00022989"/>
    </source>
</evidence>
<keyword evidence="8" id="KW-1185">Reference proteome</keyword>
<dbReference type="Proteomes" id="UP000094379">
    <property type="component" value="Unassembled WGS sequence"/>
</dbReference>
<evidence type="ECO:0000256" key="3">
    <source>
        <dbReference type="ARBA" id="ARBA00022692"/>
    </source>
</evidence>
<feature type="transmembrane region" description="Helical" evidence="6">
    <location>
        <begin position="12"/>
        <end position="31"/>
    </location>
</feature>
<dbReference type="RefSeq" id="WP_069294820.1">
    <property type="nucleotide sequence ID" value="NZ_MCRI01000001.1"/>
</dbReference>
<accession>A0A1E3GW22</accession>
<dbReference type="GO" id="GO:0005886">
    <property type="term" value="C:plasma membrane"/>
    <property type="evidence" value="ECO:0007669"/>
    <property type="project" value="UniProtKB-SubCell"/>
</dbReference>
<comment type="caution">
    <text evidence="7">The sequence shown here is derived from an EMBL/GenBank/DDBJ whole genome shotgun (WGS) entry which is preliminary data.</text>
</comment>
<evidence type="ECO:0000256" key="6">
    <source>
        <dbReference type="SAM" id="Phobius"/>
    </source>
</evidence>
<reference evidence="7 8" key="1">
    <citation type="submission" date="2016-07" db="EMBL/GenBank/DDBJ databases">
        <title>Draft Genome Sequence of Methylophaga muralis Bur 1.</title>
        <authorList>
            <person name="Vasilenko O.V."/>
            <person name="Doronina N.V."/>
            <person name="Shmareva M.N."/>
            <person name="Tarlachkov S.V."/>
            <person name="Mustakhimov I."/>
            <person name="Trotsenko Y.A."/>
        </authorList>
    </citation>
    <scope>NUCLEOTIDE SEQUENCE [LARGE SCALE GENOMIC DNA]</scope>
    <source>
        <strain evidence="7 8">Bur 1</strain>
    </source>
</reference>
<keyword evidence="2" id="KW-1003">Cell membrane</keyword>
<evidence type="ECO:0000313" key="7">
    <source>
        <dbReference type="EMBL" id="ODN68247.1"/>
    </source>
</evidence>
<organism evidence="7 8">
    <name type="scientific">Methylophaga muralis</name>
    <dbReference type="NCBI Taxonomy" id="291169"/>
    <lineage>
        <taxon>Bacteria</taxon>
        <taxon>Pseudomonadati</taxon>
        <taxon>Pseudomonadota</taxon>
        <taxon>Gammaproteobacteria</taxon>
        <taxon>Thiotrichales</taxon>
        <taxon>Piscirickettsiaceae</taxon>
        <taxon>Methylophaga</taxon>
    </lineage>
</organism>
<proteinExistence type="predicted"/>
<protein>
    <submittedName>
        <fullName evidence="7">ATP synthase I chain</fullName>
    </submittedName>
</protein>
<evidence type="ECO:0000256" key="2">
    <source>
        <dbReference type="ARBA" id="ARBA00022475"/>
    </source>
</evidence>
<gene>
    <name evidence="7" type="ORF">A9E74_00219</name>
</gene>
<dbReference type="AlphaFoldDB" id="A0A1E3GW22"/>
<dbReference type="PROSITE" id="PS51257">
    <property type="entry name" value="PROKAR_LIPOPROTEIN"/>
    <property type="match status" value="1"/>
</dbReference>
<evidence type="ECO:0000256" key="5">
    <source>
        <dbReference type="ARBA" id="ARBA00023136"/>
    </source>
</evidence>
<evidence type="ECO:0000256" key="1">
    <source>
        <dbReference type="ARBA" id="ARBA00004651"/>
    </source>
</evidence>
<feature type="transmembrane region" description="Helical" evidence="6">
    <location>
        <begin position="80"/>
        <end position="97"/>
    </location>
</feature>
<name>A0A1E3GW22_9GAMM</name>
<feature type="transmembrane region" description="Helical" evidence="6">
    <location>
        <begin position="37"/>
        <end position="59"/>
    </location>
</feature>
<dbReference type="InterPro" id="IPR005598">
    <property type="entry name" value="ATP_synth_I"/>
</dbReference>